<dbReference type="GeneID" id="6083956"/>
<dbReference type="KEGG" id="lbc:LACBIDRAFT_312599"/>
<dbReference type="RefSeq" id="XP_001888265.1">
    <property type="nucleotide sequence ID" value="XM_001888230.1"/>
</dbReference>
<protein>
    <submittedName>
        <fullName evidence="1">Predicted protein</fullName>
    </submittedName>
</protein>
<dbReference type="AlphaFoldDB" id="B0DWH3"/>
<organism evidence="2">
    <name type="scientific">Laccaria bicolor (strain S238N-H82 / ATCC MYA-4686)</name>
    <name type="common">Bicoloured deceiver</name>
    <name type="synonym">Laccaria laccata var. bicolor</name>
    <dbReference type="NCBI Taxonomy" id="486041"/>
    <lineage>
        <taxon>Eukaryota</taxon>
        <taxon>Fungi</taxon>
        <taxon>Dikarya</taxon>
        <taxon>Basidiomycota</taxon>
        <taxon>Agaricomycotina</taxon>
        <taxon>Agaricomycetes</taxon>
        <taxon>Agaricomycetidae</taxon>
        <taxon>Agaricales</taxon>
        <taxon>Agaricineae</taxon>
        <taxon>Hydnangiaceae</taxon>
        <taxon>Laccaria</taxon>
    </lineage>
</organism>
<keyword evidence="2" id="KW-1185">Reference proteome</keyword>
<gene>
    <name evidence="1" type="ORF">LACBIDRAFT_312599</name>
</gene>
<name>B0DWH3_LACBS</name>
<proteinExistence type="predicted"/>
<dbReference type="InParanoid" id="B0DWH3"/>
<reference evidence="1 2" key="1">
    <citation type="journal article" date="2008" name="Nature">
        <title>The genome of Laccaria bicolor provides insights into mycorrhizal symbiosis.</title>
        <authorList>
            <person name="Martin F."/>
            <person name="Aerts A."/>
            <person name="Ahren D."/>
            <person name="Brun A."/>
            <person name="Danchin E.G.J."/>
            <person name="Duchaussoy F."/>
            <person name="Gibon J."/>
            <person name="Kohler A."/>
            <person name="Lindquist E."/>
            <person name="Pereda V."/>
            <person name="Salamov A."/>
            <person name="Shapiro H.J."/>
            <person name="Wuyts J."/>
            <person name="Blaudez D."/>
            <person name="Buee M."/>
            <person name="Brokstein P."/>
            <person name="Canbaeck B."/>
            <person name="Cohen D."/>
            <person name="Courty P.E."/>
            <person name="Coutinho P.M."/>
            <person name="Delaruelle C."/>
            <person name="Detter J.C."/>
            <person name="Deveau A."/>
            <person name="DiFazio S."/>
            <person name="Duplessis S."/>
            <person name="Fraissinet-Tachet L."/>
            <person name="Lucic E."/>
            <person name="Frey-Klett P."/>
            <person name="Fourrey C."/>
            <person name="Feussner I."/>
            <person name="Gay G."/>
            <person name="Grimwood J."/>
            <person name="Hoegger P.J."/>
            <person name="Jain P."/>
            <person name="Kilaru S."/>
            <person name="Labbe J."/>
            <person name="Lin Y.C."/>
            <person name="Legue V."/>
            <person name="Le Tacon F."/>
            <person name="Marmeisse R."/>
            <person name="Melayah D."/>
            <person name="Montanini B."/>
            <person name="Muratet M."/>
            <person name="Nehls U."/>
            <person name="Niculita-Hirzel H."/>
            <person name="Oudot-Le Secq M.P."/>
            <person name="Peter M."/>
            <person name="Quesneville H."/>
            <person name="Rajashekar B."/>
            <person name="Reich M."/>
            <person name="Rouhier N."/>
            <person name="Schmutz J."/>
            <person name="Yin T."/>
            <person name="Chalot M."/>
            <person name="Henrissat B."/>
            <person name="Kuees U."/>
            <person name="Lucas S."/>
            <person name="Van de Peer Y."/>
            <person name="Podila G.K."/>
            <person name="Polle A."/>
            <person name="Pukkila P.J."/>
            <person name="Richardson P.M."/>
            <person name="Rouze P."/>
            <person name="Sanders I.R."/>
            <person name="Stajich J.E."/>
            <person name="Tunlid A."/>
            <person name="Tuskan G."/>
            <person name="Grigoriev I.V."/>
        </authorList>
    </citation>
    <scope>NUCLEOTIDE SEQUENCE [LARGE SCALE GENOMIC DNA]</scope>
    <source>
        <strain evidence="2">S238N-H82 / ATCC MYA-4686</strain>
    </source>
</reference>
<dbReference type="EMBL" id="DS547143">
    <property type="protein sequence ID" value="EDR01046.1"/>
    <property type="molecule type" value="Genomic_DNA"/>
</dbReference>
<evidence type="ECO:0000313" key="2">
    <source>
        <dbReference type="Proteomes" id="UP000001194"/>
    </source>
</evidence>
<sequence length="109" mass="11781">MNHVDAHLHDNFGLLSPSVCFHSSRNFIFFFQSRSTFATGASISYLGVAPHKFLTCSYKVISHPSQSQCETGGGAHMVSLDCKSSTLLLSTVTRSSPLSTSRNGPTVRS</sequence>
<evidence type="ECO:0000313" key="1">
    <source>
        <dbReference type="EMBL" id="EDR01046.1"/>
    </source>
</evidence>
<accession>B0DWH3</accession>
<dbReference type="HOGENOM" id="CLU_2184434_0_0_1"/>
<dbReference type="Proteomes" id="UP000001194">
    <property type="component" value="Unassembled WGS sequence"/>
</dbReference>